<keyword evidence="3" id="KW-1003">Cell membrane</keyword>
<feature type="transmembrane region" description="Helical" evidence="8">
    <location>
        <begin position="134"/>
        <end position="153"/>
    </location>
</feature>
<evidence type="ECO:0000256" key="4">
    <source>
        <dbReference type="ARBA" id="ARBA00022519"/>
    </source>
</evidence>
<accession>A0A7Y0LG32</accession>
<keyword evidence="7 8" id="KW-0472">Membrane</keyword>
<reference evidence="10 11" key="1">
    <citation type="submission" date="2020-04" db="EMBL/GenBank/DDBJ databases">
        <title>Thalassotalea sp. M1531, isolated from the surface of marine red alga.</title>
        <authorList>
            <person name="Pang L."/>
            <person name="Lu D.-C."/>
        </authorList>
    </citation>
    <scope>NUCLEOTIDE SEQUENCE [LARGE SCALE GENOMIC DNA]</scope>
    <source>
        <strain evidence="10 11">M1531</strain>
    </source>
</reference>
<evidence type="ECO:0000256" key="8">
    <source>
        <dbReference type="SAM" id="Phobius"/>
    </source>
</evidence>
<feature type="transmembrane region" description="Helical" evidence="8">
    <location>
        <begin position="290"/>
        <end position="307"/>
    </location>
</feature>
<feature type="transmembrane region" description="Helical" evidence="8">
    <location>
        <begin position="70"/>
        <end position="90"/>
    </location>
</feature>
<dbReference type="Pfam" id="PF12832">
    <property type="entry name" value="MFS_1_like"/>
    <property type="match status" value="1"/>
</dbReference>
<keyword evidence="6 8" id="KW-1133">Transmembrane helix</keyword>
<feature type="transmembrane region" description="Helical" evidence="8">
    <location>
        <begin position="159"/>
        <end position="177"/>
    </location>
</feature>
<feature type="transmembrane region" description="Helical" evidence="8">
    <location>
        <begin position="232"/>
        <end position="255"/>
    </location>
</feature>
<keyword evidence="2" id="KW-0813">Transport</keyword>
<dbReference type="NCBIfam" id="NF037955">
    <property type="entry name" value="mfs"/>
    <property type="match status" value="1"/>
</dbReference>
<dbReference type="PANTHER" id="PTHR23522:SF10">
    <property type="entry name" value="3-PHENYLPROPIONIC ACID TRANSPORTER-RELATED"/>
    <property type="match status" value="1"/>
</dbReference>
<proteinExistence type="predicted"/>
<feature type="transmembrane region" description="Helical" evidence="8">
    <location>
        <begin position="198"/>
        <end position="220"/>
    </location>
</feature>
<dbReference type="InterPro" id="IPR024989">
    <property type="entry name" value="MFS_assoc_dom"/>
</dbReference>
<sequence>MHIKNFTRLSNSYFWYFSVLGLAIPFLAIFLEGRGFNSLQMGEILAVFTATKIIGPTFWAFMADKTGKKLPFIQLGATLSLVCFSVLFFVDGYWPILTILALFSLFWTGMQPQMEVLTLGAMRKSTKFYARIRLWGSVGFIVFALASGEVIGYFGSDSFIAIGFVILVGLWLSTLWLNETNCRTSFVNVNSRIIHKFLTANFILFFISGLLFQLSFGPYYSFFALYLRDLTYPSYAVGMFVSLAVVAEIVIFIVAGRLFKRFDAKNLLVLSIAITAARWFIMAYFGDNGIMLAISQLAHAASFGLYHSASMQFIQNHFNPNQQNRAQAVYVSGMYGIGGAIGAYLAGVYWMDGLGAQQTFIYAGYVALFASIIAFLMSNKKAPM</sequence>
<keyword evidence="5 8" id="KW-0812">Transmembrane</keyword>
<evidence type="ECO:0000256" key="6">
    <source>
        <dbReference type="ARBA" id="ARBA00022989"/>
    </source>
</evidence>
<dbReference type="InterPro" id="IPR020846">
    <property type="entry name" value="MFS_dom"/>
</dbReference>
<dbReference type="InterPro" id="IPR026032">
    <property type="entry name" value="HcaT-like"/>
</dbReference>
<keyword evidence="4" id="KW-0997">Cell inner membrane</keyword>
<comment type="subcellular location">
    <subcellularLocation>
        <location evidence="1">Cell inner membrane</location>
        <topology evidence="1">Multi-pass membrane protein</topology>
    </subcellularLocation>
</comment>
<evidence type="ECO:0000256" key="3">
    <source>
        <dbReference type="ARBA" id="ARBA00022475"/>
    </source>
</evidence>
<dbReference type="Proteomes" id="UP000568664">
    <property type="component" value="Unassembled WGS sequence"/>
</dbReference>
<evidence type="ECO:0000313" key="10">
    <source>
        <dbReference type="EMBL" id="NMP33001.1"/>
    </source>
</evidence>
<dbReference type="SUPFAM" id="SSF103473">
    <property type="entry name" value="MFS general substrate transporter"/>
    <property type="match status" value="1"/>
</dbReference>
<organism evidence="10 11">
    <name type="scientific">Thalassotalea algicola</name>
    <dbReference type="NCBI Taxonomy" id="2716224"/>
    <lineage>
        <taxon>Bacteria</taxon>
        <taxon>Pseudomonadati</taxon>
        <taxon>Pseudomonadota</taxon>
        <taxon>Gammaproteobacteria</taxon>
        <taxon>Alteromonadales</taxon>
        <taxon>Colwelliaceae</taxon>
        <taxon>Thalassotalea</taxon>
    </lineage>
</organism>
<dbReference type="GO" id="GO:0005886">
    <property type="term" value="C:plasma membrane"/>
    <property type="evidence" value="ECO:0007669"/>
    <property type="project" value="UniProtKB-SubCell"/>
</dbReference>
<evidence type="ECO:0000313" key="11">
    <source>
        <dbReference type="Proteomes" id="UP000568664"/>
    </source>
</evidence>
<dbReference type="InterPro" id="IPR036259">
    <property type="entry name" value="MFS_trans_sf"/>
</dbReference>
<dbReference type="AlphaFoldDB" id="A0A7Y0LG32"/>
<feature type="transmembrane region" description="Helical" evidence="8">
    <location>
        <begin position="328"/>
        <end position="347"/>
    </location>
</feature>
<feature type="domain" description="Major facilitator superfamily (MFS) profile" evidence="9">
    <location>
        <begin position="201"/>
        <end position="384"/>
    </location>
</feature>
<evidence type="ECO:0000256" key="1">
    <source>
        <dbReference type="ARBA" id="ARBA00004429"/>
    </source>
</evidence>
<dbReference type="GO" id="GO:0015528">
    <property type="term" value="F:lactose:proton symporter activity"/>
    <property type="evidence" value="ECO:0007669"/>
    <property type="project" value="TreeGrafter"/>
</dbReference>
<feature type="transmembrane region" description="Helical" evidence="8">
    <location>
        <begin position="96"/>
        <end position="122"/>
    </location>
</feature>
<dbReference type="EMBL" id="JABBXH010000005">
    <property type="protein sequence ID" value="NMP33001.1"/>
    <property type="molecule type" value="Genomic_DNA"/>
</dbReference>
<evidence type="ECO:0000256" key="2">
    <source>
        <dbReference type="ARBA" id="ARBA00022448"/>
    </source>
</evidence>
<dbReference type="PROSITE" id="PS50850">
    <property type="entry name" value="MFS"/>
    <property type="match status" value="1"/>
</dbReference>
<evidence type="ECO:0000256" key="7">
    <source>
        <dbReference type="ARBA" id="ARBA00023136"/>
    </source>
</evidence>
<protein>
    <submittedName>
        <fullName evidence="10">MFS transporter</fullName>
    </submittedName>
</protein>
<dbReference type="RefSeq" id="WP_169076319.1">
    <property type="nucleotide sequence ID" value="NZ_JABBXH010000005.1"/>
</dbReference>
<feature type="transmembrane region" description="Helical" evidence="8">
    <location>
        <begin position="359"/>
        <end position="378"/>
    </location>
</feature>
<dbReference type="PIRSF" id="PIRSF004925">
    <property type="entry name" value="HcaT"/>
    <property type="match status" value="1"/>
</dbReference>
<gene>
    <name evidence="10" type="ORF">HII17_15690</name>
</gene>
<dbReference type="Gene3D" id="1.20.1250.20">
    <property type="entry name" value="MFS general substrate transporter like domains"/>
    <property type="match status" value="2"/>
</dbReference>
<name>A0A7Y0LG32_9GAMM</name>
<feature type="transmembrane region" description="Helical" evidence="8">
    <location>
        <begin position="43"/>
        <end position="63"/>
    </location>
</feature>
<evidence type="ECO:0000259" key="9">
    <source>
        <dbReference type="PROSITE" id="PS50850"/>
    </source>
</evidence>
<comment type="caution">
    <text evidence="10">The sequence shown here is derived from an EMBL/GenBank/DDBJ whole genome shotgun (WGS) entry which is preliminary data.</text>
</comment>
<dbReference type="GO" id="GO:0030395">
    <property type="term" value="F:lactose binding"/>
    <property type="evidence" value="ECO:0007669"/>
    <property type="project" value="TreeGrafter"/>
</dbReference>
<keyword evidence="11" id="KW-1185">Reference proteome</keyword>
<dbReference type="PANTHER" id="PTHR23522">
    <property type="entry name" value="BLL5896 PROTEIN"/>
    <property type="match status" value="1"/>
</dbReference>
<feature type="transmembrane region" description="Helical" evidence="8">
    <location>
        <begin position="267"/>
        <end position="284"/>
    </location>
</feature>
<evidence type="ECO:0000256" key="5">
    <source>
        <dbReference type="ARBA" id="ARBA00022692"/>
    </source>
</evidence>
<feature type="transmembrane region" description="Helical" evidence="8">
    <location>
        <begin position="12"/>
        <end position="31"/>
    </location>
</feature>